<reference evidence="1" key="2">
    <citation type="journal article" date="2015" name="Data Brief">
        <title>Shoot transcriptome of the giant reed, Arundo donax.</title>
        <authorList>
            <person name="Barrero R.A."/>
            <person name="Guerrero F.D."/>
            <person name="Moolhuijzen P."/>
            <person name="Goolsby J.A."/>
            <person name="Tidwell J."/>
            <person name="Bellgard S.E."/>
            <person name="Bellgard M.I."/>
        </authorList>
    </citation>
    <scope>NUCLEOTIDE SEQUENCE</scope>
    <source>
        <tissue evidence="1">Shoot tissue taken approximately 20 cm above the soil surface</tissue>
    </source>
</reference>
<accession>A0A0A9R3H8</accession>
<protein>
    <submittedName>
        <fullName evidence="1">Uncharacterized protein</fullName>
    </submittedName>
</protein>
<dbReference type="AlphaFoldDB" id="A0A0A9R3H8"/>
<evidence type="ECO:0000313" key="1">
    <source>
        <dbReference type="EMBL" id="JAD94355.1"/>
    </source>
</evidence>
<sequence>MLQVSTELPTLEKILDTFHNYSICIKVNNFLVACHVKDL</sequence>
<proteinExistence type="predicted"/>
<dbReference type="EMBL" id="GBRH01203540">
    <property type="protein sequence ID" value="JAD94355.1"/>
    <property type="molecule type" value="Transcribed_RNA"/>
</dbReference>
<name>A0A0A9R3H8_ARUDO</name>
<reference evidence="1" key="1">
    <citation type="submission" date="2014-09" db="EMBL/GenBank/DDBJ databases">
        <authorList>
            <person name="Magalhaes I.L.F."/>
            <person name="Oliveira U."/>
            <person name="Santos F.R."/>
            <person name="Vidigal T.H.D.A."/>
            <person name="Brescovit A.D."/>
            <person name="Santos A.J."/>
        </authorList>
    </citation>
    <scope>NUCLEOTIDE SEQUENCE</scope>
    <source>
        <tissue evidence="1">Shoot tissue taken approximately 20 cm above the soil surface</tissue>
    </source>
</reference>
<organism evidence="1">
    <name type="scientific">Arundo donax</name>
    <name type="common">Giant reed</name>
    <name type="synonym">Donax arundinaceus</name>
    <dbReference type="NCBI Taxonomy" id="35708"/>
    <lineage>
        <taxon>Eukaryota</taxon>
        <taxon>Viridiplantae</taxon>
        <taxon>Streptophyta</taxon>
        <taxon>Embryophyta</taxon>
        <taxon>Tracheophyta</taxon>
        <taxon>Spermatophyta</taxon>
        <taxon>Magnoliopsida</taxon>
        <taxon>Liliopsida</taxon>
        <taxon>Poales</taxon>
        <taxon>Poaceae</taxon>
        <taxon>PACMAD clade</taxon>
        <taxon>Arundinoideae</taxon>
        <taxon>Arundineae</taxon>
        <taxon>Arundo</taxon>
    </lineage>
</organism>